<dbReference type="EMBL" id="HG792015">
    <property type="protein sequence ID" value="CDM28386.1"/>
    <property type="molecule type" value="Genomic_DNA"/>
</dbReference>
<organism evidence="1 2">
    <name type="scientific">Penicillium roqueforti (strain FM164)</name>
    <dbReference type="NCBI Taxonomy" id="1365484"/>
    <lineage>
        <taxon>Eukaryota</taxon>
        <taxon>Fungi</taxon>
        <taxon>Dikarya</taxon>
        <taxon>Ascomycota</taxon>
        <taxon>Pezizomycotina</taxon>
        <taxon>Eurotiomycetes</taxon>
        <taxon>Eurotiomycetidae</taxon>
        <taxon>Eurotiales</taxon>
        <taxon>Aspergillaceae</taxon>
        <taxon>Penicillium</taxon>
    </lineage>
</organism>
<evidence type="ECO:0000313" key="2">
    <source>
        <dbReference type="Proteomes" id="UP000030686"/>
    </source>
</evidence>
<protein>
    <submittedName>
        <fullName evidence="1">Genomic scaffold, ProqFM164S01</fullName>
    </submittedName>
</protein>
<dbReference type="AlphaFoldDB" id="W6PX80"/>
<gene>
    <name evidence="1" type="ORF">PROQFM164_S01g002197</name>
</gene>
<evidence type="ECO:0000313" key="1">
    <source>
        <dbReference type="EMBL" id="CDM28386.1"/>
    </source>
</evidence>
<name>W6PX80_PENRF</name>
<proteinExistence type="predicted"/>
<keyword evidence="2" id="KW-1185">Reference proteome</keyword>
<accession>W6PX80</accession>
<sequence>MSSSYIHDVAHHRQTLYDLAHNKIKVHEKNLETRLMEALKILYEHGAEHWDQKVDNLSFCDNASCDDGKVMVVDLEDV</sequence>
<dbReference type="OrthoDB" id="2942798at2759"/>
<dbReference type="Proteomes" id="UP000030686">
    <property type="component" value="Unassembled WGS sequence"/>
</dbReference>
<reference evidence="1" key="1">
    <citation type="journal article" date="2014" name="Nat. Commun.">
        <title>Multiple recent horizontal transfers of a large genomic region in cheese making fungi.</title>
        <authorList>
            <person name="Cheeseman K."/>
            <person name="Ropars J."/>
            <person name="Renault P."/>
            <person name="Dupont J."/>
            <person name="Gouzy J."/>
            <person name="Branca A."/>
            <person name="Abraham A.L."/>
            <person name="Ceppi M."/>
            <person name="Conseiller E."/>
            <person name="Debuchy R."/>
            <person name="Malagnac F."/>
            <person name="Goarin A."/>
            <person name="Silar P."/>
            <person name="Lacoste S."/>
            <person name="Sallet E."/>
            <person name="Bensimon A."/>
            <person name="Giraud T."/>
            <person name="Brygoo Y."/>
        </authorList>
    </citation>
    <scope>NUCLEOTIDE SEQUENCE [LARGE SCALE GENOMIC DNA]</scope>
    <source>
        <strain evidence="1">FM164</strain>
    </source>
</reference>